<dbReference type="Gene3D" id="1.10.10.10">
    <property type="entry name" value="Winged helix-like DNA-binding domain superfamily/Winged helix DNA-binding domain"/>
    <property type="match status" value="1"/>
</dbReference>
<organism evidence="1 2">
    <name type="scientific">Araneus ventricosus</name>
    <name type="common">Orbweaver spider</name>
    <name type="synonym">Epeira ventricosa</name>
    <dbReference type="NCBI Taxonomy" id="182803"/>
    <lineage>
        <taxon>Eukaryota</taxon>
        <taxon>Metazoa</taxon>
        <taxon>Ecdysozoa</taxon>
        <taxon>Arthropoda</taxon>
        <taxon>Chelicerata</taxon>
        <taxon>Arachnida</taxon>
        <taxon>Araneae</taxon>
        <taxon>Araneomorphae</taxon>
        <taxon>Entelegynae</taxon>
        <taxon>Araneoidea</taxon>
        <taxon>Araneidae</taxon>
        <taxon>Araneus</taxon>
    </lineage>
</organism>
<accession>A0A4Y2BWR0</accession>
<dbReference type="EMBL" id="BGPR01000122">
    <property type="protein sequence ID" value="GBL96610.1"/>
    <property type="molecule type" value="Genomic_DNA"/>
</dbReference>
<sequence>MILMIKNALVALLHKDSYQMLAKLAKSLVVDHTTVSKHLKALGMIQKQCHWVPYQLKGRDVERRLFTYEQLLQWQERDGVRALWSNEALAAVEC</sequence>
<protein>
    <submittedName>
        <fullName evidence="1">Uncharacterized protein</fullName>
    </submittedName>
</protein>
<dbReference type="OrthoDB" id="616263at2759"/>
<proteinExistence type="predicted"/>
<keyword evidence="2" id="KW-1185">Reference proteome</keyword>
<evidence type="ECO:0000313" key="1">
    <source>
        <dbReference type="EMBL" id="GBL96610.1"/>
    </source>
</evidence>
<dbReference type="AlphaFoldDB" id="A0A4Y2BWR0"/>
<dbReference type="InterPro" id="IPR036388">
    <property type="entry name" value="WH-like_DNA-bd_sf"/>
</dbReference>
<reference evidence="1 2" key="1">
    <citation type="journal article" date="2019" name="Sci. Rep.">
        <title>Orb-weaving spider Araneus ventricosus genome elucidates the spidroin gene catalogue.</title>
        <authorList>
            <person name="Kono N."/>
            <person name="Nakamura H."/>
            <person name="Ohtoshi R."/>
            <person name="Moran D.A.P."/>
            <person name="Shinohara A."/>
            <person name="Yoshida Y."/>
            <person name="Fujiwara M."/>
            <person name="Mori M."/>
            <person name="Tomita M."/>
            <person name="Arakawa K."/>
        </authorList>
    </citation>
    <scope>NUCLEOTIDE SEQUENCE [LARGE SCALE GENOMIC DNA]</scope>
</reference>
<gene>
    <name evidence="1" type="ORF">AVEN_207782_1</name>
</gene>
<dbReference type="Proteomes" id="UP000499080">
    <property type="component" value="Unassembled WGS sequence"/>
</dbReference>
<comment type="caution">
    <text evidence="1">The sequence shown here is derived from an EMBL/GenBank/DDBJ whole genome shotgun (WGS) entry which is preliminary data.</text>
</comment>
<name>A0A4Y2BWR0_ARAVE</name>
<evidence type="ECO:0000313" key="2">
    <source>
        <dbReference type="Proteomes" id="UP000499080"/>
    </source>
</evidence>